<dbReference type="SUPFAM" id="SSF88723">
    <property type="entry name" value="PIN domain-like"/>
    <property type="match status" value="1"/>
</dbReference>
<dbReference type="Pfam" id="PF01850">
    <property type="entry name" value="PIN"/>
    <property type="match status" value="1"/>
</dbReference>
<keyword evidence="6" id="KW-0800">Toxin</keyword>
<evidence type="ECO:0000256" key="4">
    <source>
        <dbReference type="ARBA" id="ARBA00022801"/>
    </source>
</evidence>
<keyword evidence="3 6" id="KW-0479">Metal-binding</keyword>
<comment type="similarity">
    <text evidence="6">Belongs to the PINc/VapC protein family.</text>
</comment>
<sequence>MNFDVVVDNSALIEIVVSEPPDPGLLRRLMTSVAAAPEVIDAEALRVLRRMALKGRLTDEEATSALTRVIQSPIKRLPHIWLLDAAWRMRHAVSGHDSLYVALAERLDVPLVTCDAKLAGSNGHKATIEHYPTA</sequence>
<comment type="cofactor">
    <cofactor evidence="6">
        <name>Mg(2+)</name>
        <dbReference type="ChEBI" id="CHEBI:18420"/>
    </cofactor>
</comment>
<dbReference type="InterPro" id="IPR029060">
    <property type="entry name" value="PIN-like_dom_sf"/>
</dbReference>
<feature type="binding site" evidence="6">
    <location>
        <position position="97"/>
    </location>
    <ligand>
        <name>Mg(2+)</name>
        <dbReference type="ChEBI" id="CHEBI:18420"/>
    </ligand>
</feature>
<comment type="function">
    <text evidence="6">Toxic component of a toxin-antitoxin (TA) system. An RNase.</text>
</comment>
<reference evidence="8 9" key="2">
    <citation type="submission" date="2019-09" db="EMBL/GenBank/DDBJ databases">
        <authorList>
            <person name="Jin C."/>
        </authorList>
    </citation>
    <scope>NUCLEOTIDE SEQUENCE [LARGE SCALE GENOMIC DNA]</scope>
    <source>
        <strain evidence="8 9">AN110305</strain>
    </source>
</reference>
<evidence type="ECO:0000256" key="6">
    <source>
        <dbReference type="HAMAP-Rule" id="MF_00265"/>
    </source>
</evidence>
<evidence type="ECO:0000313" key="8">
    <source>
        <dbReference type="EMBL" id="KAA2256137.1"/>
    </source>
</evidence>
<dbReference type="PANTHER" id="PTHR35901">
    <property type="entry name" value="RIBONUCLEASE VAPC3"/>
    <property type="match status" value="1"/>
</dbReference>
<keyword evidence="1 6" id="KW-1277">Toxin-antitoxin system</keyword>
<dbReference type="GO" id="GO:0016787">
    <property type="term" value="F:hydrolase activity"/>
    <property type="evidence" value="ECO:0007669"/>
    <property type="project" value="UniProtKB-KW"/>
</dbReference>
<evidence type="ECO:0000256" key="1">
    <source>
        <dbReference type="ARBA" id="ARBA00022649"/>
    </source>
</evidence>
<dbReference type="Gene3D" id="3.40.50.1010">
    <property type="entry name" value="5'-nuclease"/>
    <property type="match status" value="1"/>
</dbReference>
<dbReference type="InterPro" id="IPR044153">
    <property type="entry name" value="PIN_Pae0151-like"/>
</dbReference>
<name>A0A5B2X0Y4_9PSEU</name>
<dbReference type="AlphaFoldDB" id="A0A5B2X0Y4"/>
<dbReference type="CDD" id="cd09873">
    <property type="entry name" value="PIN_Pae0151-like"/>
    <property type="match status" value="1"/>
</dbReference>
<evidence type="ECO:0000256" key="2">
    <source>
        <dbReference type="ARBA" id="ARBA00022722"/>
    </source>
</evidence>
<dbReference type="RefSeq" id="WP_149852667.1">
    <property type="nucleotide sequence ID" value="NZ_VUOB01000053.1"/>
</dbReference>
<keyword evidence="9" id="KW-1185">Reference proteome</keyword>
<dbReference type="InterPro" id="IPR051619">
    <property type="entry name" value="TypeII_TA_RNase_PINc/VapC"/>
</dbReference>
<dbReference type="InterPro" id="IPR022907">
    <property type="entry name" value="VapC_family"/>
</dbReference>
<accession>A0A5B2X0Y4</accession>
<keyword evidence="4 6" id="KW-0378">Hydrolase</keyword>
<feature type="domain" description="PIN" evidence="7">
    <location>
        <begin position="5"/>
        <end position="118"/>
    </location>
</feature>
<dbReference type="OrthoDB" id="4377304at2"/>
<protein>
    <recommendedName>
        <fullName evidence="6">Ribonuclease VapC</fullName>
        <shortName evidence="6">RNase VapC</shortName>
        <ecNumber evidence="6">3.1.-.-</ecNumber>
    </recommendedName>
    <alternativeName>
        <fullName evidence="6">Toxin VapC</fullName>
    </alternativeName>
</protein>
<dbReference type="GO" id="GO:0004540">
    <property type="term" value="F:RNA nuclease activity"/>
    <property type="evidence" value="ECO:0007669"/>
    <property type="project" value="InterPro"/>
</dbReference>
<keyword evidence="5 6" id="KW-0460">Magnesium</keyword>
<comment type="caution">
    <text evidence="8">The sequence shown here is derived from an EMBL/GenBank/DDBJ whole genome shotgun (WGS) entry which is preliminary data.</text>
</comment>
<evidence type="ECO:0000313" key="9">
    <source>
        <dbReference type="Proteomes" id="UP000323454"/>
    </source>
</evidence>
<dbReference type="GO" id="GO:0090729">
    <property type="term" value="F:toxin activity"/>
    <property type="evidence" value="ECO:0007669"/>
    <property type="project" value="UniProtKB-KW"/>
</dbReference>
<proteinExistence type="inferred from homology"/>
<dbReference type="InterPro" id="IPR002716">
    <property type="entry name" value="PIN_dom"/>
</dbReference>
<reference evidence="8 9" key="1">
    <citation type="submission" date="2019-09" db="EMBL/GenBank/DDBJ databases">
        <title>Goodfellowia gen. nov., a new genus of the Pseudonocardineae related to Actinoalloteichus, containing Goodfellowia coeruleoviolacea gen. nov., comb. nov. gen. nov., comb. nov.</title>
        <authorList>
            <person name="Labeda D."/>
        </authorList>
    </citation>
    <scope>NUCLEOTIDE SEQUENCE [LARGE SCALE GENOMIC DNA]</scope>
    <source>
        <strain evidence="8 9">AN110305</strain>
    </source>
</reference>
<dbReference type="EMBL" id="VUOB01000053">
    <property type="protein sequence ID" value="KAA2256137.1"/>
    <property type="molecule type" value="Genomic_DNA"/>
</dbReference>
<organism evidence="8 9">
    <name type="scientific">Solihabitans fulvus</name>
    <dbReference type="NCBI Taxonomy" id="1892852"/>
    <lineage>
        <taxon>Bacteria</taxon>
        <taxon>Bacillati</taxon>
        <taxon>Actinomycetota</taxon>
        <taxon>Actinomycetes</taxon>
        <taxon>Pseudonocardiales</taxon>
        <taxon>Pseudonocardiaceae</taxon>
        <taxon>Solihabitans</taxon>
    </lineage>
</organism>
<dbReference type="GO" id="GO:0000287">
    <property type="term" value="F:magnesium ion binding"/>
    <property type="evidence" value="ECO:0007669"/>
    <property type="project" value="UniProtKB-UniRule"/>
</dbReference>
<evidence type="ECO:0000259" key="7">
    <source>
        <dbReference type="Pfam" id="PF01850"/>
    </source>
</evidence>
<dbReference type="HAMAP" id="MF_00265">
    <property type="entry name" value="VapC_Nob1"/>
    <property type="match status" value="1"/>
</dbReference>
<dbReference type="EC" id="3.1.-.-" evidence="6"/>
<dbReference type="Proteomes" id="UP000323454">
    <property type="component" value="Unassembled WGS sequence"/>
</dbReference>
<gene>
    <name evidence="6" type="primary">vapC</name>
    <name evidence="8" type="ORF">F0L68_27230</name>
</gene>
<keyword evidence="2 6" id="KW-0540">Nuclease</keyword>
<feature type="binding site" evidence="6">
    <location>
        <position position="8"/>
    </location>
    <ligand>
        <name>Mg(2+)</name>
        <dbReference type="ChEBI" id="CHEBI:18420"/>
    </ligand>
</feature>
<evidence type="ECO:0000256" key="3">
    <source>
        <dbReference type="ARBA" id="ARBA00022723"/>
    </source>
</evidence>
<dbReference type="PANTHER" id="PTHR35901:SF1">
    <property type="entry name" value="EXONUCLEASE VAPC9"/>
    <property type="match status" value="1"/>
</dbReference>
<evidence type="ECO:0000256" key="5">
    <source>
        <dbReference type="ARBA" id="ARBA00022842"/>
    </source>
</evidence>